<keyword evidence="7 9" id="KW-0411">Iron-sulfur</keyword>
<evidence type="ECO:0000256" key="3">
    <source>
        <dbReference type="ARBA" id="ARBA00022617"/>
    </source>
</evidence>
<evidence type="ECO:0000256" key="6">
    <source>
        <dbReference type="ARBA" id="ARBA00023004"/>
    </source>
</evidence>
<dbReference type="GO" id="GO:0006779">
    <property type="term" value="P:porphyrin-containing compound biosynthetic process"/>
    <property type="evidence" value="ECO:0007669"/>
    <property type="project" value="InterPro"/>
</dbReference>
<keyword evidence="6 9" id="KW-0408">Iron</keyword>
<dbReference type="InterPro" id="IPR006638">
    <property type="entry name" value="Elp3/MiaA/NifB-like_rSAM"/>
</dbReference>
<dbReference type="NCBIfam" id="TIGR00539">
    <property type="entry name" value="hemN_rel"/>
    <property type="match status" value="1"/>
</dbReference>
<keyword evidence="3 9" id="KW-0349">Heme</keyword>
<dbReference type="SFLD" id="SFLDG01065">
    <property type="entry name" value="anaerobic_coproporphyrinogen-I"/>
    <property type="match status" value="1"/>
</dbReference>
<evidence type="ECO:0000256" key="4">
    <source>
        <dbReference type="ARBA" id="ARBA00022691"/>
    </source>
</evidence>
<dbReference type="GO" id="GO:0004109">
    <property type="term" value="F:coproporphyrinogen oxidase activity"/>
    <property type="evidence" value="ECO:0007669"/>
    <property type="project" value="InterPro"/>
</dbReference>
<keyword evidence="9" id="KW-0004">4Fe-4S</keyword>
<dbReference type="PANTHER" id="PTHR13932">
    <property type="entry name" value="COPROPORPHYRINIGEN III OXIDASE"/>
    <property type="match status" value="1"/>
</dbReference>
<dbReference type="OrthoDB" id="9808022at2"/>
<name>A0A542ZQZ8_9ACTN</name>
<dbReference type="InterPro" id="IPR034505">
    <property type="entry name" value="Coproporphyrinogen-III_oxidase"/>
</dbReference>
<dbReference type="GO" id="GO:0005737">
    <property type="term" value="C:cytoplasm"/>
    <property type="evidence" value="ECO:0007669"/>
    <property type="project" value="UniProtKB-SubCell"/>
</dbReference>
<reference evidence="12 13" key="1">
    <citation type="submission" date="2019-06" db="EMBL/GenBank/DDBJ databases">
        <title>Sequencing the genomes of 1000 actinobacteria strains.</title>
        <authorList>
            <person name="Klenk H.-P."/>
        </authorList>
    </citation>
    <scope>NUCLEOTIDE SEQUENCE [LARGE SCALE GENOMIC DNA]</scope>
    <source>
        <strain evidence="12 13">DSM 8251</strain>
    </source>
</reference>
<evidence type="ECO:0000256" key="5">
    <source>
        <dbReference type="ARBA" id="ARBA00022723"/>
    </source>
</evidence>
<dbReference type="RefSeq" id="WP_142092583.1">
    <property type="nucleotide sequence ID" value="NZ_BAAAMD010000001.1"/>
</dbReference>
<dbReference type="SUPFAM" id="SSF102114">
    <property type="entry name" value="Radical SAM enzymes"/>
    <property type="match status" value="1"/>
</dbReference>
<dbReference type="Gene3D" id="3.20.20.70">
    <property type="entry name" value="Aldolase class I"/>
    <property type="match status" value="1"/>
</dbReference>
<dbReference type="SFLD" id="SFLDF00288">
    <property type="entry name" value="HemN-like__clustered_with_nucl"/>
    <property type="match status" value="1"/>
</dbReference>
<dbReference type="GO" id="GO:0046872">
    <property type="term" value="F:metal ion binding"/>
    <property type="evidence" value="ECO:0007669"/>
    <property type="project" value="UniProtKB-UniRule"/>
</dbReference>
<evidence type="ECO:0000256" key="7">
    <source>
        <dbReference type="ARBA" id="ARBA00023014"/>
    </source>
</evidence>
<feature type="region of interest" description="Disordered" evidence="10">
    <location>
        <begin position="1"/>
        <end position="20"/>
    </location>
</feature>
<comment type="function">
    <text evidence="9">Probably acts as a heme chaperone, transferring heme to an unknown acceptor. Binds one molecule of heme per monomer, possibly covalently. Binds 1 [4Fe-4S] cluster. The cluster is coordinated with 3 cysteines and an exchangeable S-adenosyl-L-methionine.</text>
</comment>
<dbReference type="InterPro" id="IPR058240">
    <property type="entry name" value="rSAM_sf"/>
</dbReference>
<accession>A0A542ZQZ8</accession>
<dbReference type="SFLD" id="SFLDS00029">
    <property type="entry name" value="Radical_SAM"/>
    <property type="match status" value="1"/>
</dbReference>
<dbReference type="CDD" id="cd01335">
    <property type="entry name" value="Radical_SAM"/>
    <property type="match status" value="1"/>
</dbReference>
<keyword evidence="4 9" id="KW-0949">S-adenosyl-L-methionine</keyword>
<protein>
    <recommendedName>
        <fullName evidence="2 9">Heme chaperone HemW</fullName>
    </recommendedName>
</protein>
<comment type="caution">
    <text evidence="12">The sequence shown here is derived from an EMBL/GenBank/DDBJ whole genome shotgun (WGS) entry which is preliminary data.</text>
</comment>
<evidence type="ECO:0000313" key="12">
    <source>
        <dbReference type="EMBL" id="TQL62782.1"/>
    </source>
</evidence>
<comment type="similarity">
    <text evidence="1">Belongs to the anaerobic coproporphyrinogen-III oxidase family. HemW subfamily.</text>
</comment>
<evidence type="ECO:0000259" key="11">
    <source>
        <dbReference type="PROSITE" id="PS51918"/>
    </source>
</evidence>
<proteinExistence type="inferred from homology"/>
<dbReference type="Pfam" id="PF04055">
    <property type="entry name" value="Radical_SAM"/>
    <property type="match status" value="1"/>
</dbReference>
<evidence type="ECO:0000313" key="13">
    <source>
        <dbReference type="Proteomes" id="UP000316196"/>
    </source>
</evidence>
<dbReference type="InterPro" id="IPR013785">
    <property type="entry name" value="Aldolase_TIM"/>
</dbReference>
<evidence type="ECO:0000256" key="8">
    <source>
        <dbReference type="ARBA" id="ARBA00023186"/>
    </source>
</evidence>
<evidence type="ECO:0000256" key="1">
    <source>
        <dbReference type="ARBA" id="ARBA00006100"/>
    </source>
</evidence>
<dbReference type="Proteomes" id="UP000316196">
    <property type="component" value="Unassembled WGS sequence"/>
</dbReference>
<dbReference type="InterPro" id="IPR004559">
    <property type="entry name" value="HemW-like"/>
</dbReference>
<keyword evidence="13" id="KW-1185">Reference proteome</keyword>
<evidence type="ECO:0000256" key="9">
    <source>
        <dbReference type="RuleBase" id="RU364116"/>
    </source>
</evidence>
<dbReference type="InterPro" id="IPR007197">
    <property type="entry name" value="rSAM"/>
</dbReference>
<comment type="subcellular location">
    <subcellularLocation>
        <location evidence="9">Cytoplasm</location>
    </subcellularLocation>
</comment>
<feature type="domain" description="Radical SAM core" evidence="11">
    <location>
        <begin position="24"/>
        <end position="265"/>
    </location>
</feature>
<evidence type="ECO:0000256" key="2">
    <source>
        <dbReference type="ARBA" id="ARBA00017228"/>
    </source>
</evidence>
<keyword evidence="5 9" id="KW-0479">Metal-binding</keyword>
<dbReference type="PANTHER" id="PTHR13932:SF5">
    <property type="entry name" value="RADICAL S-ADENOSYL METHIONINE DOMAIN-CONTAINING PROTEIN 1, MITOCHONDRIAL"/>
    <property type="match status" value="1"/>
</dbReference>
<sequence>MPSTPPDGEDAPRDGSLPPESVAEARGQHLSAYVHVPFCRTRCGYCDFNTYTAGELGTAASTPAYVDALLAEVGLAAQVLPPMQPLRTIFFGGGTPTMLDPAQLASILDALRERFGFADDIEVTTEANPETVGPAELEALRAAGFTRISIGMQSAVPRVLDLLDRQHRPGRELDVARWAGEAGFERVSLDLIHGTPTETLEEWRTSVQTVIDAGVRHVSAYALTVEPGTQLARRVRRGELPMPDEDDQATKYELADEMLTAAGLEAYEISNWAASPDDWCRHNIAYWQGGNWWGFGPGAHSHIAGTRFWNLRHPATWAGRLGAGESPVQAREVLDAETRRIERVLLELRIAPGLDADVLTESERSRVPDLVARGLVVDGDTLTLTRRGRLLADAVVRDLLD</sequence>
<dbReference type="EMBL" id="VFOR01000001">
    <property type="protein sequence ID" value="TQL62782.1"/>
    <property type="molecule type" value="Genomic_DNA"/>
</dbReference>
<dbReference type="AlphaFoldDB" id="A0A542ZQZ8"/>
<dbReference type="PROSITE" id="PS51918">
    <property type="entry name" value="RADICAL_SAM"/>
    <property type="match status" value="1"/>
</dbReference>
<dbReference type="GO" id="GO:0051539">
    <property type="term" value="F:4 iron, 4 sulfur cluster binding"/>
    <property type="evidence" value="ECO:0007669"/>
    <property type="project" value="UniProtKB-UniRule"/>
</dbReference>
<organism evidence="12 13">
    <name type="scientific">Propioniferax innocua</name>
    <dbReference type="NCBI Taxonomy" id="1753"/>
    <lineage>
        <taxon>Bacteria</taxon>
        <taxon>Bacillati</taxon>
        <taxon>Actinomycetota</taxon>
        <taxon>Actinomycetes</taxon>
        <taxon>Propionibacteriales</taxon>
        <taxon>Propionibacteriaceae</taxon>
        <taxon>Propioniferax</taxon>
    </lineage>
</organism>
<keyword evidence="9" id="KW-0963">Cytoplasm</keyword>
<dbReference type="SFLD" id="SFLDF00562">
    <property type="entry name" value="HemN-like__clustered_with_heat"/>
    <property type="match status" value="1"/>
</dbReference>
<gene>
    <name evidence="12" type="ORF">FB460_0572</name>
</gene>
<keyword evidence="8 9" id="KW-0143">Chaperone</keyword>
<dbReference type="SMART" id="SM00729">
    <property type="entry name" value="Elp3"/>
    <property type="match status" value="1"/>
</dbReference>
<evidence type="ECO:0000256" key="10">
    <source>
        <dbReference type="SAM" id="MobiDB-lite"/>
    </source>
</evidence>